<evidence type="ECO:0000313" key="3">
    <source>
        <dbReference type="Proteomes" id="UP001286456"/>
    </source>
</evidence>
<keyword evidence="3" id="KW-1185">Reference proteome</keyword>
<protein>
    <submittedName>
        <fullName evidence="2">Uncharacterized protein</fullName>
    </submittedName>
</protein>
<comment type="caution">
    <text evidence="2">The sequence shown here is derived from an EMBL/GenBank/DDBJ whole genome shotgun (WGS) entry which is preliminary data.</text>
</comment>
<accession>A0AAE0MCT4</accession>
<reference evidence="2" key="1">
    <citation type="journal article" date="2023" name="Mol. Phylogenet. Evol.">
        <title>Genome-scale phylogeny and comparative genomics of the fungal order Sordariales.</title>
        <authorList>
            <person name="Hensen N."/>
            <person name="Bonometti L."/>
            <person name="Westerberg I."/>
            <person name="Brannstrom I.O."/>
            <person name="Guillou S."/>
            <person name="Cros-Aarteil S."/>
            <person name="Calhoun S."/>
            <person name="Haridas S."/>
            <person name="Kuo A."/>
            <person name="Mondo S."/>
            <person name="Pangilinan J."/>
            <person name="Riley R."/>
            <person name="LaButti K."/>
            <person name="Andreopoulos B."/>
            <person name="Lipzen A."/>
            <person name="Chen C."/>
            <person name="Yan M."/>
            <person name="Daum C."/>
            <person name="Ng V."/>
            <person name="Clum A."/>
            <person name="Steindorff A."/>
            <person name="Ohm R.A."/>
            <person name="Martin F."/>
            <person name="Silar P."/>
            <person name="Natvig D.O."/>
            <person name="Lalanne C."/>
            <person name="Gautier V."/>
            <person name="Ament-Velasquez S.L."/>
            <person name="Kruys A."/>
            <person name="Hutchinson M.I."/>
            <person name="Powell A.J."/>
            <person name="Barry K."/>
            <person name="Miller A.N."/>
            <person name="Grigoriev I.V."/>
            <person name="Debuchy R."/>
            <person name="Gladieux P."/>
            <person name="Hiltunen Thoren M."/>
            <person name="Johannesson H."/>
        </authorList>
    </citation>
    <scope>NUCLEOTIDE SEQUENCE</scope>
    <source>
        <strain evidence="2">SMH4131-1</strain>
    </source>
</reference>
<feature type="transmembrane region" description="Helical" evidence="1">
    <location>
        <begin position="23"/>
        <end position="44"/>
    </location>
</feature>
<organism evidence="2 3">
    <name type="scientific">Cercophora scortea</name>
    <dbReference type="NCBI Taxonomy" id="314031"/>
    <lineage>
        <taxon>Eukaryota</taxon>
        <taxon>Fungi</taxon>
        <taxon>Dikarya</taxon>
        <taxon>Ascomycota</taxon>
        <taxon>Pezizomycotina</taxon>
        <taxon>Sordariomycetes</taxon>
        <taxon>Sordariomycetidae</taxon>
        <taxon>Sordariales</taxon>
        <taxon>Lasiosphaeriaceae</taxon>
        <taxon>Cercophora</taxon>
    </lineage>
</organism>
<reference evidence="2" key="2">
    <citation type="submission" date="2023-06" db="EMBL/GenBank/DDBJ databases">
        <authorList>
            <consortium name="Lawrence Berkeley National Laboratory"/>
            <person name="Haridas S."/>
            <person name="Hensen N."/>
            <person name="Bonometti L."/>
            <person name="Westerberg I."/>
            <person name="Brannstrom I.O."/>
            <person name="Guillou S."/>
            <person name="Cros-Aarteil S."/>
            <person name="Calhoun S."/>
            <person name="Kuo A."/>
            <person name="Mondo S."/>
            <person name="Pangilinan J."/>
            <person name="Riley R."/>
            <person name="Labutti K."/>
            <person name="Andreopoulos B."/>
            <person name="Lipzen A."/>
            <person name="Chen C."/>
            <person name="Yanf M."/>
            <person name="Daum C."/>
            <person name="Ng V."/>
            <person name="Clum A."/>
            <person name="Steindorff A."/>
            <person name="Ohm R."/>
            <person name="Martin F."/>
            <person name="Silar P."/>
            <person name="Natvig D."/>
            <person name="Lalanne C."/>
            <person name="Gautier V."/>
            <person name="Ament-Velasquez S.L."/>
            <person name="Kruys A."/>
            <person name="Hutchinson M.I."/>
            <person name="Powell A.J."/>
            <person name="Barry K."/>
            <person name="Miller A.N."/>
            <person name="Grigoriev I.V."/>
            <person name="Debuchy R."/>
            <person name="Gladieux P."/>
            <person name="Thoren M.H."/>
            <person name="Johannesson H."/>
        </authorList>
    </citation>
    <scope>NUCLEOTIDE SEQUENCE</scope>
    <source>
        <strain evidence="2">SMH4131-1</strain>
    </source>
</reference>
<keyword evidence="1" id="KW-0472">Membrane</keyword>
<evidence type="ECO:0000313" key="2">
    <source>
        <dbReference type="EMBL" id="KAK3327033.1"/>
    </source>
</evidence>
<keyword evidence="1" id="KW-1133">Transmembrane helix</keyword>
<proteinExistence type="predicted"/>
<dbReference type="AlphaFoldDB" id="A0AAE0MCT4"/>
<keyword evidence="1" id="KW-0812">Transmembrane</keyword>
<sequence length="159" mass="17497">MDFTSKINTTLPETGDAFIQSPVTLGLTAVVVAFFSLLAFVSYAPKVHKQSPAFTTDTLPILGSTGFTTRQWARCPQDVLRPPRPRLVSGAIILPFGVHFWLPIHEIFRPGFHNGGRSNTFFLRRLLDLTLSMPLRDSNVIESTSKGKSIHAMQCSAGP</sequence>
<name>A0AAE0MCT4_9PEZI</name>
<gene>
    <name evidence="2" type="ORF">B0T19DRAFT_441059</name>
</gene>
<evidence type="ECO:0000256" key="1">
    <source>
        <dbReference type="SAM" id="Phobius"/>
    </source>
</evidence>
<dbReference type="EMBL" id="JAUEPO010000003">
    <property type="protein sequence ID" value="KAK3327033.1"/>
    <property type="molecule type" value="Genomic_DNA"/>
</dbReference>
<dbReference type="Proteomes" id="UP001286456">
    <property type="component" value="Unassembled WGS sequence"/>
</dbReference>